<organism evidence="2">
    <name type="scientific">uncultured Alphaproteobacteria bacterium</name>
    <dbReference type="NCBI Taxonomy" id="91750"/>
    <lineage>
        <taxon>Bacteria</taxon>
        <taxon>Pseudomonadati</taxon>
        <taxon>Pseudomonadota</taxon>
        <taxon>Alphaproteobacteria</taxon>
        <taxon>environmental samples</taxon>
    </lineage>
</organism>
<reference evidence="2" key="1">
    <citation type="submission" date="2016-04" db="EMBL/GenBank/DDBJ databases">
        <authorList>
            <person name="Evans L.H."/>
            <person name="Alamgir A."/>
            <person name="Owens N."/>
            <person name="Weber N.D."/>
            <person name="Virtaneva K."/>
            <person name="Barbian K."/>
            <person name="Babar A."/>
            <person name="Rosenke K."/>
        </authorList>
    </citation>
    <scope>NUCLEOTIDE SEQUENCE</scope>
    <source>
        <strain evidence="2">86</strain>
    </source>
</reference>
<proteinExistence type="predicted"/>
<dbReference type="EMBL" id="FLUO01000002">
    <property type="protein sequence ID" value="SBW12037.1"/>
    <property type="molecule type" value="Genomic_DNA"/>
</dbReference>
<protein>
    <recommendedName>
        <fullName evidence="3">Lipoprotein</fullName>
    </recommendedName>
</protein>
<feature type="chain" id="PRO_5012578040" description="Lipoprotein" evidence="1">
    <location>
        <begin position="18"/>
        <end position="168"/>
    </location>
</feature>
<sequence>MSRLSVLLLSGTALLLAACGDEETPLCKAIDANRAAYRAAEKQENQIARDAALKKAVSEGRQRIAEVASAGGFKGWKAEVKSVSPSLKGLADVKLTLPCKGTLIAEGAAPGSDLYKQVVALKEGKVATFDGAFIPAADGSAPYREISITAWGEMTDPELIVRLSSIKQ</sequence>
<evidence type="ECO:0000256" key="1">
    <source>
        <dbReference type="SAM" id="SignalP"/>
    </source>
</evidence>
<feature type="signal peptide" evidence="1">
    <location>
        <begin position="1"/>
        <end position="17"/>
    </location>
</feature>
<keyword evidence="1" id="KW-0732">Signal</keyword>
<evidence type="ECO:0000313" key="2">
    <source>
        <dbReference type="EMBL" id="SBW12037.1"/>
    </source>
</evidence>
<name>A0A212KK49_9PROT</name>
<dbReference type="PROSITE" id="PS51257">
    <property type="entry name" value="PROKAR_LIPOPROTEIN"/>
    <property type="match status" value="1"/>
</dbReference>
<gene>
    <name evidence="2" type="ORF">KL86APRO_20412</name>
</gene>
<accession>A0A212KK49</accession>
<dbReference type="AlphaFoldDB" id="A0A212KK49"/>
<evidence type="ECO:0008006" key="3">
    <source>
        <dbReference type="Google" id="ProtNLM"/>
    </source>
</evidence>